<gene>
    <name evidence="1" type="ORF">UFOPK4098_01602</name>
    <name evidence="2" type="ORF">UFOPK4347_00098</name>
</gene>
<dbReference type="InterPro" id="IPR009078">
    <property type="entry name" value="Ferritin-like_SF"/>
</dbReference>
<proteinExistence type="predicted"/>
<dbReference type="AlphaFoldDB" id="A0A6J7TWC2"/>
<dbReference type="SUPFAM" id="SSF47240">
    <property type="entry name" value="Ferritin-like"/>
    <property type="match status" value="1"/>
</dbReference>
<protein>
    <submittedName>
        <fullName evidence="2">Unannotated protein</fullName>
    </submittedName>
</protein>
<reference evidence="2" key="1">
    <citation type="submission" date="2020-05" db="EMBL/GenBank/DDBJ databases">
        <authorList>
            <person name="Chiriac C."/>
            <person name="Salcher M."/>
            <person name="Ghai R."/>
            <person name="Kavagutti S V."/>
        </authorList>
    </citation>
    <scope>NUCLEOTIDE SEQUENCE</scope>
</reference>
<evidence type="ECO:0000313" key="2">
    <source>
        <dbReference type="EMBL" id="CAB5058324.1"/>
    </source>
</evidence>
<organism evidence="2">
    <name type="scientific">freshwater metagenome</name>
    <dbReference type="NCBI Taxonomy" id="449393"/>
    <lineage>
        <taxon>unclassified sequences</taxon>
        <taxon>metagenomes</taxon>
        <taxon>ecological metagenomes</taxon>
    </lineage>
</organism>
<dbReference type="Pfam" id="PF13668">
    <property type="entry name" value="Ferritin_2"/>
    <property type="match status" value="1"/>
</dbReference>
<name>A0A6J7TWC2_9ZZZZ</name>
<dbReference type="EMBL" id="CAFBQU010000001">
    <property type="protein sequence ID" value="CAB5058324.1"/>
    <property type="molecule type" value="Genomic_DNA"/>
</dbReference>
<dbReference type="EMBL" id="CAFBPN010000156">
    <property type="protein sequence ID" value="CAB5031566.1"/>
    <property type="molecule type" value="Genomic_DNA"/>
</dbReference>
<accession>A0A6J7TWC2</accession>
<evidence type="ECO:0000313" key="1">
    <source>
        <dbReference type="EMBL" id="CAB5031566.1"/>
    </source>
</evidence>
<sequence>MDAPTTTAPPKQPTKSDIAVLQFAHGIELAMTALYAKASAAAGKDLKVVTDLFGAHHLAYAQSLAGLLGRSAATAQNASFYTAFVAAAASGSDAELAGTFLSLENSLVKTHLGVLGTITGTDGAQLVASIISVQGRHAAVLAGFAGKKALGDILDNAAEPLDTKTYPA</sequence>